<evidence type="ECO:0000256" key="2">
    <source>
        <dbReference type="ARBA" id="ARBA00023015"/>
    </source>
</evidence>
<reference evidence="10" key="1">
    <citation type="submission" date="2020-02" db="EMBL/GenBank/DDBJ databases">
        <authorList>
            <person name="Scholz U."/>
            <person name="Mascher M."/>
            <person name="Fiebig A."/>
        </authorList>
    </citation>
    <scope>NUCLEOTIDE SEQUENCE</scope>
</reference>
<feature type="domain" description="Response regulatory" evidence="8">
    <location>
        <begin position="33"/>
        <end position="146"/>
    </location>
</feature>
<dbReference type="Pfam" id="PF00249">
    <property type="entry name" value="Myb_DNA-binding"/>
    <property type="match status" value="1"/>
</dbReference>
<dbReference type="OrthoDB" id="1907052at2759"/>
<keyword evidence="2" id="KW-0805">Transcription regulation</keyword>
<dbReference type="Gene3D" id="3.40.50.2300">
    <property type="match status" value="1"/>
</dbReference>
<dbReference type="InterPro" id="IPR001005">
    <property type="entry name" value="SANT/Myb"/>
</dbReference>
<keyword evidence="3" id="KW-0238">DNA-binding</keyword>
<evidence type="ECO:0000259" key="9">
    <source>
        <dbReference type="PROSITE" id="PS51294"/>
    </source>
</evidence>
<dbReference type="Gene3D" id="1.10.10.60">
    <property type="entry name" value="Homeodomain-like"/>
    <property type="match status" value="1"/>
</dbReference>
<evidence type="ECO:0000256" key="4">
    <source>
        <dbReference type="ARBA" id="ARBA00023163"/>
    </source>
</evidence>
<dbReference type="GO" id="GO:0003700">
    <property type="term" value="F:DNA-binding transcription factor activity"/>
    <property type="evidence" value="ECO:0007669"/>
    <property type="project" value="InterPro"/>
</dbReference>
<feature type="compositionally biased region" description="Polar residues" evidence="7">
    <location>
        <begin position="207"/>
        <end position="237"/>
    </location>
</feature>
<dbReference type="GO" id="GO:0000160">
    <property type="term" value="P:phosphorelay signal transduction system"/>
    <property type="evidence" value="ECO:0007669"/>
    <property type="project" value="InterPro"/>
</dbReference>
<dbReference type="SUPFAM" id="SSF46689">
    <property type="entry name" value="Homeodomain-like"/>
    <property type="match status" value="1"/>
</dbReference>
<dbReference type="AlphaFoldDB" id="A0A7I8L9I4"/>
<name>A0A7I8L9I4_SPIIN</name>
<dbReference type="GO" id="GO:0045893">
    <property type="term" value="P:positive regulation of DNA-templated transcription"/>
    <property type="evidence" value="ECO:0007669"/>
    <property type="project" value="InterPro"/>
</dbReference>
<dbReference type="PANTHER" id="PTHR31312:SF4">
    <property type="entry name" value="TWO-COMPONENT RESPONSE REGULATOR-LIKE APRR2"/>
    <property type="match status" value="1"/>
</dbReference>
<dbReference type="EMBL" id="LR746276">
    <property type="protein sequence ID" value="CAA7406683.1"/>
    <property type="molecule type" value="Genomic_DNA"/>
</dbReference>
<comment type="subcellular location">
    <subcellularLocation>
        <location evidence="1">Nucleus</location>
    </subcellularLocation>
</comment>
<evidence type="ECO:0000256" key="6">
    <source>
        <dbReference type="PROSITE-ProRule" id="PRU00169"/>
    </source>
</evidence>
<gene>
    <name evidence="10" type="ORF">SI8410_13017361</name>
</gene>
<evidence type="ECO:0000256" key="3">
    <source>
        <dbReference type="ARBA" id="ARBA00023125"/>
    </source>
</evidence>
<dbReference type="PANTHER" id="PTHR31312">
    <property type="entry name" value="TRANSCRIPTION ACTIVATOR GLK1"/>
    <property type="match status" value="1"/>
</dbReference>
<organism evidence="10 11">
    <name type="scientific">Spirodela intermedia</name>
    <name type="common">Intermediate duckweed</name>
    <dbReference type="NCBI Taxonomy" id="51605"/>
    <lineage>
        <taxon>Eukaryota</taxon>
        <taxon>Viridiplantae</taxon>
        <taxon>Streptophyta</taxon>
        <taxon>Embryophyta</taxon>
        <taxon>Tracheophyta</taxon>
        <taxon>Spermatophyta</taxon>
        <taxon>Magnoliopsida</taxon>
        <taxon>Liliopsida</taxon>
        <taxon>Araceae</taxon>
        <taxon>Lemnoideae</taxon>
        <taxon>Spirodela</taxon>
    </lineage>
</organism>
<keyword evidence="11" id="KW-1185">Reference proteome</keyword>
<dbReference type="SUPFAM" id="SSF52172">
    <property type="entry name" value="CheY-like"/>
    <property type="match status" value="1"/>
</dbReference>
<protein>
    <submittedName>
        <fullName evidence="10">Uncharacterized protein</fullName>
    </submittedName>
</protein>
<accession>A0A7I8L9I4</accession>
<feature type="region of interest" description="Disordered" evidence="7">
    <location>
        <begin position="172"/>
        <end position="289"/>
    </location>
</feature>
<dbReference type="PROSITE" id="PS51294">
    <property type="entry name" value="HTH_MYB"/>
    <property type="match status" value="1"/>
</dbReference>
<evidence type="ECO:0000256" key="1">
    <source>
        <dbReference type="ARBA" id="ARBA00004123"/>
    </source>
</evidence>
<comment type="caution">
    <text evidence="6">Lacks conserved residue(s) required for the propagation of feature annotation.</text>
</comment>
<dbReference type="PROSITE" id="PS50110">
    <property type="entry name" value="RESPONSE_REGULATORY"/>
    <property type="match status" value="1"/>
</dbReference>
<feature type="region of interest" description="Disordered" evidence="7">
    <location>
        <begin position="1"/>
        <end position="20"/>
    </location>
</feature>
<dbReference type="NCBIfam" id="TIGR01557">
    <property type="entry name" value="myb_SHAQKYF"/>
    <property type="match status" value="1"/>
</dbReference>
<feature type="domain" description="HTH myb-type" evidence="9">
    <location>
        <begin position="283"/>
        <end position="342"/>
    </location>
</feature>
<evidence type="ECO:0000259" key="8">
    <source>
        <dbReference type="PROSITE" id="PS50110"/>
    </source>
</evidence>
<dbReference type="InterPro" id="IPR001789">
    <property type="entry name" value="Sig_transdc_resp-reg_receiver"/>
</dbReference>
<dbReference type="GO" id="GO:0005634">
    <property type="term" value="C:nucleus"/>
    <property type="evidence" value="ECO:0007669"/>
    <property type="project" value="UniProtKB-SubCell"/>
</dbReference>
<dbReference type="FunFam" id="1.10.10.60:FF:000007">
    <property type="entry name" value="Two-component response regulator"/>
    <property type="match status" value="1"/>
</dbReference>
<evidence type="ECO:0000256" key="7">
    <source>
        <dbReference type="SAM" id="MobiDB-lite"/>
    </source>
</evidence>
<evidence type="ECO:0000313" key="11">
    <source>
        <dbReference type="Proteomes" id="UP000663760"/>
    </source>
</evidence>
<dbReference type="InterPro" id="IPR006447">
    <property type="entry name" value="Myb_dom_plants"/>
</dbReference>
<feature type="compositionally biased region" description="Basic and acidic residues" evidence="7">
    <location>
        <begin position="10"/>
        <end position="20"/>
    </location>
</feature>
<dbReference type="GO" id="GO:0000976">
    <property type="term" value="F:transcription cis-regulatory region binding"/>
    <property type="evidence" value="ECO:0007669"/>
    <property type="project" value="TreeGrafter"/>
</dbReference>
<keyword evidence="4" id="KW-0804">Transcription</keyword>
<dbReference type="Proteomes" id="UP000663760">
    <property type="component" value="Chromosome 13"/>
</dbReference>
<evidence type="ECO:0000256" key="5">
    <source>
        <dbReference type="ARBA" id="ARBA00023242"/>
    </source>
</evidence>
<keyword evidence="5" id="KW-0539">Nucleus</keyword>
<dbReference type="InterPro" id="IPR009057">
    <property type="entry name" value="Homeodomain-like_sf"/>
</dbReference>
<sequence length="512" mass="55908">MCETPAVNGEQRKDERPPAVDDLVGWRDFPKGLRVLLHEGGSSSSDIKSKLERMEYSVSLFGNEREALEAVACKSESFHVAIVEVTAANSDSCFRFLETARGLPTIMISDAECIETMMRCIALGAAEFLQKPVSEEKLKNIWQHVVHKAFNAGGGAAISKSLKPVKETVSSMLQLRPGEDSGEPAAAPAEEEEESSPAGDRFPAPTTPQLEQFSRSAPSDLSKTCNKSVDETCNNSTGEEDDGEKEISAPPSCPSDEGDVEDPTKSADAALQRSPPPSGSRASKKRMKVDWTPDLHRRFVQAVEQLGIDQAIPSKILELMRVEGLTRHNVASHLQKYRMRKRHALPKDDARGWQRAANPPPPARACQYRPLVAFAGPGGYTGSHVYPVWGHPHAAAAVQPWPTAAAAGFPSWQPPAAAAGFPPWQPPAEHWPWKTFPRMHADAWGCPVVHQSPYAAAATTPISPQAEELIDEVVREALREPWRPLPLGLKPPSTESVLAELHRQGIHRVPPR</sequence>
<dbReference type="InterPro" id="IPR011006">
    <property type="entry name" value="CheY-like_superfamily"/>
</dbReference>
<dbReference type="InterPro" id="IPR017930">
    <property type="entry name" value="Myb_dom"/>
</dbReference>
<dbReference type="InterPro" id="IPR044825">
    <property type="entry name" value="GLK1/2-like"/>
</dbReference>
<proteinExistence type="predicted"/>
<evidence type="ECO:0000313" key="10">
    <source>
        <dbReference type="EMBL" id="CAA7406683.1"/>
    </source>
</evidence>